<gene>
    <name evidence="8" type="ORF">NliqN6_3411</name>
</gene>
<keyword evidence="2" id="KW-0677">Repeat</keyword>
<keyword evidence="1" id="KW-0479">Metal-binding</keyword>
<evidence type="ECO:0000256" key="1">
    <source>
        <dbReference type="ARBA" id="ARBA00022723"/>
    </source>
</evidence>
<evidence type="ECO:0000313" key="8">
    <source>
        <dbReference type="EMBL" id="GHJ87009.1"/>
    </source>
</evidence>
<dbReference type="PANTHER" id="PTHR24409:SF295">
    <property type="entry name" value="AZ2-RELATED"/>
    <property type="match status" value="1"/>
</dbReference>
<dbReference type="GO" id="GO:0005634">
    <property type="term" value="C:nucleus"/>
    <property type="evidence" value="ECO:0007669"/>
    <property type="project" value="TreeGrafter"/>
</dbReference>
<dbReference type="Proteomes" id="UP000620104">
    <property type="component" value="Unassembled WGS sequence"/>
</dbReference>
<dbReference type="InterPro" id="IPR036236">
    <property type="entry name" value="Znf_C2H2_sf"/>
</dbReference>
<accession>A0A8H3YEY8</accession>
<dbReference type="SMART" id="SM00355">
    <property type="entry name" value="ZnF_C2H2"/>
    <property type="match status" value="4"/>
</dbReference>
<proteinExistence type="predicted"/>
<keyword evidence="3 5" id="KW-0863">Zinc-finger</keyword>
<dbReference type="AlphaFoldDB" id="A0A8H3YEY8"/>
<evidence type="ECO:0000256" key="6">
    <source>
        <dbReference type="SAM" id="MobiDB-lite"/>
    </source>
</evidence>
<organism evidence="8 9">
    <name type="scientific">Naganishia liquefaciens</name>
    <dbReference type="NCBI Taxonomy" id="104408"/>
    <lineage>
        <taxon>Eukaryota</taxon>
        <taxon>Fungi</taxon>
        <taxon>Dikarya</taxon>
        <taxon>Basidiomycota</taxon>
        <taxon>Agaricomycotina</taxon>
        <taxon>Tremellomycetes</taxon>
        <taxon>Filobasidiales</taxon>
        <taxon>Filobasidiaceae</taxon>
        <taxon>Naganishia</taxon>
    </lineage>
</organism>
<dbReference type="PROSITE" id="PS00028">
    <property type="entry name" value="ZINC_FINGER_C2H2_1"/>
    <property type="match status" value="1"/>
</dbReference>
<evidence type="ECO:0000256" key="3">
    <source>
        <dbReference type="ARBA" id="ARBA00022771"/>
    </source>
</evidence>
<name>A0A8H3YEY8_9TREE</name>
<keyword evidence="4" id="KW-0862">Zinc</keyword>
<comment type="caution">
    <text evidence="8">The sequence shown here is derived from an EMBL/GenBank/DDBJ whole genome shotgun (WGS) entry which is preliminary data.</text>
</comment>
<keyword evidence="9" id="KW-1185">Reference proteome</keyword>
<evidence type="ECO:0000256" key="5">
    <source>
        <dbReference type="PROSITE-ProRule" id="PRU00042"/>
    </source>
</evidence>
<feature type="domain" description="C2H2-type" evidence="7">
    <location>
        <begin position="60"/>
        <end position="90"/>
    </location>
</feature>
<evidence type="ECO:0000313" key="9">
    <source>
        <dbReference type="Proteomes" id="UP000620104"/>
    </source>
</evidence>
<feature type="domain" description="C2H2-type" evidence="7">
    <location>
        <begin position="137"/>
        <end position="165"/>
    </location>
</feature>
<sequence length="325" mass="36703">MTRREHYVALSVPRQWLPTVPGRDWRLGRLLWDRQAPGDYSDSDPADSEYGSPEIGPQTVSCTPCGRTFIDDFALQDHLRDAPAHRSATAMRKWQGYRKWQARGGAVPRSASASPRTVRVSASGIPQIVPRKPAKDYECEHCSRKFRSFYSAEAHRIAQHPSERNHKCPFCRSLHPFRSAVTMHLESGECRSKITREQLDQHVWRSTKGRGGATATVIRHEPDSLRPLKAFKATEVCKNREGRFPCYSCPGMSFTSLHQLNQHLNTPKHACRIPDLYACPKCGFDGQTFSGLLQHVQMARCGARKHVEVKAALKEMTDCLAGLRV</sequence>
<dbReference type="GO" id="GO:0000981">
    <property type="term" value="F:DNA-binding transcription factor activity, RNA polymerase II-specific"/>
    <property type="evidence" value="ECO:0007669"/>
    <property type="project" value="TreeGrafter"/>
</dbReference>
<dbReference type="PROSITE" id="PS50157">
    <property type="entry name" value="ZINC_FINGER_C2H2_2"/>
    <property type="match status" value="2"/>
</dbReference>
<dbReference type="OrthoDB" id="6077919at2759"/>
<dbReference type="Gene3D" id="3.30.160.60">
    <property type="entry name" value="Classic Zinc Finger"/>
    <property type="match status" value="1"/>
</dbReference>
<feature type="region of interest" description="Disordered" evidence="6">
    <location>
        <begin position="38"/>
        <end position="58"/>
    </location>
</feature>
<dbReference type="EMBL" id="BLZA01000019">
    <property type="protein sequence ID" value="GHJ87009.1"/>
    <property type="molecule type" value="Genomic_DNA"/>
</dbReference>
<evidence type="ECO:0000256" key="4">
    <source>
        <dbReference type="ARBA" id="ARBA00022833"/>
    </source>
</evidence>
<evidence type="ECO:0000259" key="7">
    <source>
        <dbReference type="PROSITE" id="PS50157"/>
    </source>
</evidence>
<dbReference type="InterPro" id="IPR013087">
    <property type="entry name" value="Znf_C2H2_type"/>
</dbReference>
<protein>
    <recommendedName>
        <fullName evidence="7">C2H2-type domain-containing protein</fullName>
    </recommendedName>
</protein>
<reference evidence="8" key="1">
    <citation type="submission" date="2020-07" db="EMBL/GenBank/DDBJ databases">
        <title>Draft Genome Sequence of a Deep-Sea Yeast, Naganishia (Cryptococcus) liquefaciens strain N6.</title>
        <authorList>
            <person name="Han Y.W."/>
            <person name="Kajitani R."/>
            <person name="Morimoto H."/>
            <person name="Parhat M."/>
            <person name="Tsubouchi H."/>
            <person name="Bakenova O."/>
            <person name="Ogata M."/>
            <person name="Argunhan B."/>
            <person name="Aoki R."/>
            <person name="Kajiwara S."/>
            <person name="Itoh T."/>
            <person name="Iwasaki H."/>
        </authorList>
    </citation>
    <scope>NUCLEOTIDE SEQUENCE</scope>
    <source>
        <strain evidence="8">N6</strain>
    </source>
</reference>
<dbReference type="GO" id="GO:0000977">
    <property type="term" value="F:RNA polymerase II transcription regulatory region sequence-specific DNA binding"/>
    <property type="evidence" value="ECO:0007669"/>
    <property type="project" value="TreeGrafter"/>
</dbReference>
<dbReference type="PANTHER" id="PTHR24409">
    <property type="entry name" value="ZINC FINGER PROTEIN 142"/>
    <property type="match status" value="1"/>
</dbReference>
<dbReference type="GO" id="GO:0008270">
    <property type="term" value="F:zinc ion binding"/>
    <property type="evidence" value="ECO:0007669"/>
    <property type="project" value="UniProtKB-KW"/>
</dbReference>
<evidence type="ECO:0000256" key="2">
    <source>
        <dbReference type="ARBA" id="ARBA00022737"/>
    </source>
</evidence>
<dbReference type="SUPFAM" id="SSF57667">
    <property type="entry name" value="beta-beta-alpha zinc fingers"/>
    <property type="match status" value="2"/>
</dbReference>
<dbReference type="Pfam" id="PF12874">
    <property type="entry name" value="zf-met"/>
    <property type="match status" value="1"/>
</dbReference>